<proteinExistence type="predicted"/>
<comment type="caution">
    <text evidence="1">The sequence shown here is derived from an EMBL/GenBank/DDBJ whole genome shotgun (WGS) entry which is preliminary data.</text>
</comment>
<gene>
    <name evidence="1" type="ORF">GSLYS_00009747001</name>
</gene>
<dbReference type="Proteomes" id="UP001497497">
    <property type="component" value="Unassembled WGS sequence"/>
</dbReference>
<organism evidence="1 2">
    <name type="scientific">Lymnaea stagnalis</name>
    <name type="common">Great pond snail</name>
    <name type="synonym">Helix stagnalis</name>
    <dbReference type="NCBI Taxonomy" id="6523"/>
    <lineage>
        <taxon>Eukaryota</taxon>
        <taxon>Metazoa</taxon>
        <taxon>Spiralia</taxon>
        <taxon>Lophotrochozoa</taxon>
        <taxon>Mollusca</taxon>
        <taxon>Gastropoda</taxon>
        <taxon>Heterobranchia</taxon>
        <taxon>Euthyneura</taxon>
        <taxon>Panpulmonata</taxon>
        <taxon>Hygrophila</taxon>
        <taxon>Lymnaeoidea</taxon>
        <taxon>Lymnaeidae</taxon>
        <taxon>Lymnaea</taxon>
    </lineage>
</organism>
<protein>
    <submittedName>
        <fullName evidence="1">Uncharacterized protein</fullName>
    </submittedName>
</protein>
<name>A0AAV2HQS0_LYMST</name>
<evidence type="ECO:0000313" key="2">
    <source>
        <dbReference type="Proteomes" id="UP001497497"/>
    </source>
</evidence>
<sequence length="289" mass="31477">MRDSMTALLESITSLNQAETDLNKAKVQSLAVVLVQIPALADMENLVKQIQDTKVSAADVADLNLLVQQALYDATEAVKLSQKALTLTRELNEEIQLMRTDVADSKDLRRQVDSVLTATNGLNTTINSAIMEAAVHSDEADANVSAVTQLANDAHWEVNNITACITQLELDAYNAQTAATQVNDRAETAMKNQLALLEVMKNINTQEIAATMIPPLGNLTQADTTVKKMKDDLMVLEQFANMETLIQELLAQDKTMQDLDKEVTQLTATLDSIILALKESTSGISCTNT</sequence>
<dbReference type="EMBL" id="CAXITT010000211">
    <property type="protein sequence ID" value="CAL1535787.1"/>
    <property type="molecule type" value="Genomic_DNA"/>
</dbReference>
<dbReference type="AlphaFoldDB" id="A0AAV2HQS0"/>
<keyword evidence="2" id="KW-1185">Reference proteome</keyword>
<evidence type="ECO:0000313" key="1">
    <source>
        <dbReference type="EMBL" id="CAL1535787.1"/>
    </source>
</evidence>
<reference evidence="1 2" key="1">
    <citation type="submission" date="2024-04" db="EMBL/GenBank/DDBJ databases">
        <authorList>
            <consortium name="Genoscope - CEA"/>
            <person name="William W."/>
        </authorList>
    </citation>
    <scope>NUCLEOTIDE SEQUENCE [LARGE SCALE GENOMIC DNA]</scope>
</reference>
<accession>A0AAV2HQS0</accession>